<sequence length="201" mass="23260">MLQEPNGHIDWIDVSELMLEQAKRYLRETNLEERNKVISFIEMEILDYLSTLGDNSLDLVIMKYTFEHIENIDQLFSLLSHKLKKNGRFVATLSSLSPQLKSSSTNARFLYNGQEFPLDETREMTDGDTFTIRFYKQSGNPSAGHLEGAETTKYYHSENKMKDLSRKYNLDIQVGDWKEIEGVSQGNLEQLSLGVLVLRKR</sequence>
<accession>A0A0G1KQQ2</accession>
<dbReference type="Proteomes" id="UP000034797">
    <property type="component" value="Unassembled WGS sequence"/>
</dbReference>
<evidence type="ECO:0000313" key="2">
    <source>
        <dbReference type="EMBL" id="KKT85991.1"/>
    </source>
</evidence>
<dbReference type="CDD" id="cd02440">
    <property type="entry name" value="AdoMet_MTases"/>
    <property type="match status" value="1"/>
</dbReference>
<dbReference type="SUPFAM" id="SSF53335">
    <property type="entry name" value="S-adenosyl-L-methionine-dependent methyltransferases"/>
    <property type="match status" value="1"/>
</dbReference>
<dbReference type="InterPro" id="IPR029063">
    <property type="entry name" value="SAM-dependent_MTases_sf"/>
</dbReference>
<evidence type="ECO:0000259" key="1">
    <source>
        <dbReference type="Pfam" id="PF13847"/>
    </source>
</evidence>
<protein>
    <recommendedName>
        <fullName evidence="1">Methyltransferase domain-containing protein</fullName>
    </recommendedName>
</protein>
<gene>
    <name evidence="2" type="ORF">UW84_C0018G0015</name>
</gene>
<proteinExistence type="predicted"/>
<dbReference type="AlphaFoldDB" id="A0A0G1KQQ2"/>
<evidence type="ECO:0000313" key="3">
    <source>
        <dbReference type="Proteomes" id="UP000034797"/>
    </source>
</evidence>
<dbReference type="EMBL" id="LCJW01000018">
    <property type="protein sequence ID" value="KKT85991.1"/>
    <property type="molecule type" value="Genomic_DNA"/>
</dbReference>
<dbReference type="Pfam" id="PF13847">
    <property type="entry name" value="Methyltransf_31"/>
    <property type="match status" value="1"/>
</dbReference>
<feature type="domain" description="Methyltransferase" evidence="1">
    <location>
        <begin position="4"/>
        <end position="108"/>
    </location>
</feature>
<comment type="caution">
    <text evidence="2">The sequence shown here is derived from an EMBL/GenBank/DDBJ whole genome shotgun (WGS) entry which is preliminary data.</text>
</comment>
<name>A0A0G1KQQ2_9BACT</name>
<dbReference type="Gene3D" id="3.40.50.150">
    <property type="entry name" value="Vaccinia Virus protein VP39"/>
    <property type="match status" value="1"/>
</dbReference>
<dbReference type="InterPro" id="IPR025714">
    <property type="entry name" value="Methyltranfer_dom"/>
</dbReference>
<organism evidence="2 3">
    <name type="scientific">Candidatus Collierbacteria bacterium GW2011_GWA2_44_99</name>
    <dbReference type="NCBI Taxonomy" id="1618380"/>
    <lineage>
        <taxon>Bacteria</taxon>
        <taxon>Candidatus Collieribacteriota</taxon>
    </lineage>
</organism>
<reference evidence="2 3" key="1">
    <citation type="journal article" date="2015" name="Nature">
        <title>rRNA introns, odd ribosomes, and small enigmatic genomes across a large radiation of phyla.</title>
        <authorList>
            <person name="Brown C.T."/>
            <person name="Hug L.A."/>
            <person name="Thomas B.C."/>
            <person name="Sharon I."/>
            <person name="Castelle C.J."/>
            <person name="Singh A."/>
            <person name="Wilkins M.J."/>
            <person name="Williams K.H."/>
            <person name="Banfield J.F."/>
        </authorList>
    </citation>
    <scope>NUCLEOTIDE SEQUENCE [LARGE SCALE GENOMIC DNA]</scope>
</reference>